<dbReference type="GeneID" id="93346388"/>
<dbReference type="AlphaFoldDB" id="A0A378Y1B9"/>
<dbReference type="RefSeq" id="WP_019687546.1">
    <property type="nucleotide sequence ID" value="NZ_CP036496.1"/>
</dbReference>
<evidence type="ECO:0000313" key="2">
    <source>
        <dbReference type="Proteomes" id="UP000254400"/>
    </source>
</evidence>
<dbReference type="Proteomes" id="UP000254400">
    <property type="component" value="Unassembled WGS sequence"/>
</dbReference>
<proteinExistence type="predicted"/>
<dbReference type="EMBL" id="UGSC01000001">
    <property type="protein sequence ID" value="SUA70149.1"/>
    <property type="molecule type" value="Genomic_DNA"/>
</dbReference>
<protein>
    <submittedName>
        <fullName evidence="1">Uncharacterized protein</fullName>
    </submittedName>
</protein>
<sequence length="84" mass="9386">MKSSVDCELISVSLSSENYFGKADELNGSAKIKVDISMGKLFGKTLECSETEYISLSMFSKGIQQKAIELFEQIKIEIKNEIKI</sequence>
<evidence type="ECO:0000313" key="1">
    <source>
        <dbReference type="EMBL" id="SUA70149.1"/>
    </source>
</evidence>
<organism evidence="1 2">
    <name type="scientific">Paenibacillus polymyxa</name>
    <name type="common">Bacillus polymyxa</name>
    <dbReference type="NCBI Taxonomy" id="1406"/>
    <lineage>
        <taxon>Bacteria</taxon>
        <taxon>Bacillati</taxon>
        <taxon>Bacillota</taxon>
        <taxon>Bacilli</taxon>
        <taxon>Bacillales</taxon>
        <taxon>Paenibacillaceae</taxon>
        <taxon>Paenibacillus</taxon>
    </lineage>
</organism>
<name>A0A378Y1B9_PAEPO</name>
<accession>A0A378Y1B9</accession>
<reference evidence="1 2" key="1">
    <citation type="submission" date="2018-06" db="EMBL/GenBank/DDBJ databases">
        <authorList>
            <consortium name="Pathogen Informatics"/>
            <person name="Doyle S."/>
        </authorList>
    </citation>
    <scope>NUCLEOTIDE SEQUENCE [LARGE SCALE GENOMIC DNA]</scope>
    <source>
        <strain evidence="1 2">NCTC10343</strain>
    </source>
</reference>
<gene>
    <name evidence="1" type="ORF">NCTC10343_03019</name>
</gene>